<evidence type="ECO:0000256" key="2">
    <source>
        <dbReference type="SAM" id="MobiDB-lite"/>
    </source>
</evidence>
<feature type="compositionally biased region" description="Polar residues" evidence="2">
    <location>
        <begin position="770"/>
        <end position="781"/>
    </location>
</feature>
<dbReference type="PROSITE" id="PS50181">
    <property type="entry name" value="FBOX"/>
    <property type="match status" value="1"/>
</dbReference>
<proteinExistence type="predicted"/>
<feature type="compositionally biased region" description="Polar residues" evidence="2">
    <location>
        <begin position="811"/>
        <end position="822"/>
    </location>
</feature>
<feature type="compositionally biased region" description="Polar residues" evidence="2">
    <location>
        <begin position="916"/>
        <end position="927"/>
    </location>
</feature>
<feature type="region of interest" description="Disordered" evidence="2">
    <location>
        <begin position="993"/>
        <end position="1022"/>
    </location>
</feature>
<dbReference type="PANTHER" id="PTHR13252:SF9">
    <property type="entry name" value="F-BOX ONLY PROTEIN 28"/>
    <property type="match status" value="1"/>
</dbReference>
<dbReference type="OrthoDB" id="5860767at2759"/>
<keyword evidence="4" id="KW-1185">Reference proteome</keyword>
<dbReference type="GO" id="GO:0000209">
    <property type="term" value="P:protein polyubiquitination"/>
    <property type="evidence" value="ECO:0007669"/>
    <property type="project" value="TreeGrafter"/>
</dbReference>
<evidence type="ECO:0000313" key="4">
    <source>
        <dbReference type="Proteomes" id="UP000694843"/>
    </source>
</evidence>
<feature type="region of interest" description="Disordered" evidence="2">
    <location>
        <begin position="184"/>
        <end position="212"/>
    </location>
</feature>
<dbReference type="CDD" id="cd22100">
    <property type="entry name" value="F-box_FBXO28"/>
    <property type="match status" value="1"/>
</dbReference>
<dbReference type="AlphaFoldDB" id="A0A8B7MYR8"/>
<feature type="region of interest" description="Disordered" evidence="2">
    <location>
        <begin position="806"/>
        <end position="865"/>
    </location>
</feature>
<organism evidence="4 5">
    <name type="scientific">Hyalella azteca</name>
    <name type="common">Amphipod</name>
    <dbReference type="NCBI Taxonomy" id="294128"/>
    <lineage>
        <taxon>Eukaryota</taxon>
        <taxon>Metazoa</taxon>
        <taxon>Ecdysozoa</taxon>
        <taxon>Arthropoda</taxon>
        <taxon>Crustacea</taxon>
        <taxon>Multicrustacea</taxon>
        <taxon>Malacostraca</taxon>
        <taxon>Eumalacostraca</taxon>
        <taxon>Peracarida</taxon>
        <taxon>Amphipoda</taxon>
        <taxon>Senticaudata</taxon>
        <taxon>Talitrida</taxon>
        <taxon>Talitroidea</taxon>
        <taxon>Hyalellidae</taxon>
        <taxon>Hyalella</taxon>
    </lineage>
</organism>
<feature type="region of interest" description="Disordered" evidence="2">
    <location>
        <begin position="902"/>
        <end position="928"/>
    </location>
</feature>
<accession>A0A8B7MYR8</accession>
<name>A0A8B7MYR8_HYAAZ</name>
<sequence length="1022" mass="110987">MAALNHNINIVNLPDVVLEKILRFMTYDEIAKTRIVCQRFNAVCQNLLNRGFAQAVHFHAKCFKEVKSQLPRRESKRSNHPLAHHNNILNAIETRLSLLKMTYCKYVQYNVCCFIPGKVIDELFRVLNLVNGTQGSPIPHEILTELRDISSMAMDYFEEKIVPNLQKTLSSQKQLSACSSSVVPDAQSSHRSGHASSSPCGEAGSSQDGVDRSSLSSYITGGGSYFSFTDNLLDLEMRSAFDILTAPSRNAEPAGFNSGSMMLVPVPAETLKALVAALKETKAKKNKLERSLSLLQTKVVEVSRKLRDQERTISEQSRLLTEHCVRFTHHNARINEIVNCSVRAEVLDLEAASASLLGLRDSSSPEESLCGDDDLNPLHGKKVHCDEGSLADNPQKDTSLVENKSGTSSIKRDRSAGVEDLFGAFDEENMKKKPRTLNYQPSGGSKHHREIEDLGPGHLQAGPSNAGERNFSQNAAESEGNLGEGEKRNSNHFDRRNIIEDLPIASTSKQYLETKMSIDDKIITKQQFEAVEDSDVDGISCGEKAPHESILVETNYKRMDSDISSSSANFSFGGASIPKDESQSNSSVPTSTALNTAACDTEQISSQSTDKKAFLCKASNAALPSTSSSLVHDGTSPASSSFLCMSTISTSTSSRRDASRPSSLPASCKLLRAGHSRRNDRCSGLLRKEAQRRRGCLSSDTGPRRQVALLKQILKQQRSLKRLNASFNSSRTSVNFDGPSYSTTRTPLVMQPPILRTPDGRIILIRDTQKTPNLMETSASPRSEDASFRDAPGDLQSQEQACALPAYAPSGTCSSGTPNDTPRTPRKGFFSGLGNPSCGSSKDLSARGSTRALMSRDSLGSPLHLSSPSLVRSASLVNSPSSSLASANSCSTPYSSSLLSSSLRSSNLASPPARNLLSSSHQSSNKMPDSALCRELGAAVQASLELRRLRLRRLLTRLREQPTRSGRLASPRISNKLPGLNLVDDAALAGELQRDEGNGENLPSDREPSLEALDAKEKSQSP</sequence>
<dbReference type="KEGG" id="hazt:108664394"/>
<dbReference type="Proteomes" id="UP000694843">
    <property type="component" value="Unplaced"/>
</dbReference>
<feature type="compositionally biased region" description="Basic and acidic residues" evidence="2">
    <location>
        <begin position="782"/>
        <end position="792"/>
    </location>
</feature>
<feature type="compositionally biased region" description="Basic and acidic residues" evidence="2">
    <location>
        <begin position="484"/>
        <end position="494"/>
    </location>
</feature>
<feature type="region of interest" description="Disordered" evidence="2">
    <location>
        <begin position="381"/>
        <end position="413"/>
    </location>
</feature>
<feature type="region of interest" description="Disordered" evidence="2">
    <location>
        <begin position="766"/>
        <end position="793"/>
    </location>
</feature>
<dbReference type="InterPro" id="IPR001810">
    <property type="entry name" value="F-box_dom"/>
</dbReference>
<evidence type="ECO:0000313" key="5">
    <source>
        <dbReference type="RefSeq" id="XP_018006460.1"/>
    </source>
</evidence>
<dbReference type="PANTHER" id="PTHR13252">
    <property type="entry name" value="F-BOX ONLY PROTEIN 28"/>
    <property type="match status" value="1"/>
</dbReference>
<keyword evidence="1" id="KW-0175">Coiled coil</keyword>
<dbReference type="Pfam" id="PF00646">
    <property type="entry name" value="F-box"/>
    <property type="match status" value="1"/>
</dbReference>
<dbReference type="RefSeq" id="XP_018006460.1">
    <property type="nucleotide sequence ID" value="XM_018150971.2"/>
</dbReference>
<feature type="compositionally biased region" description="Polar residues" evidence="2">
    <location>
        <begin position="396"/>
        <end position="409"/>
    </location>
</feature>
<feature type="region of interest" description="Disordered" evidence="2">
    <location>
        <begin position="425"/>
        <end position="494"/>
    </location>
</feature>
<reference evidence="5" key="1">
    <citation type="submission" date="2025-08" db="UniProtKB">
        <authorList>
            <consortium name="RefSeq"/>
        </authorList>
    </citation>
    <scope>IDENTIFICATION</scope>
    <source>
        <tissue evidence="5">Whole organism</tissue>
    </source>
</reference>
<dbReference type="GeneID" id="108664394"/>
<feature type="coiled-coil region" evidence="1">
    <location>
        <begin position="271"/>
        <end position="312"/>
    </location>
</feature>
<evidence type="ECO:0000259" key="3">
    <source>
        <dbReference type="PROSITE" id="PS50181"/>
    </source>
</evidence>
<gene>
    <name evidence="5" type="primary">LOC108664394</name>
</gene>
<feature type="domain" description="F-box" evidence="3">
    <location>
        <begin position="7"/>
        <end position="55"/>
    </location>
</feature>
<evidence type="ECO:0000256" key="1">
    <source>
        <dbReference type="SAM" id="Coils"/>
    </source>
</evidence>
<dbReference type="InterPro" id="IPR036047">
    <property type="entry name" value="F-box-like_dom_sf"/>
</dbReference>
<dbReference type="SUPFAM" id="SSF81383">
    <property type="entry name" value="F-box domain"/>
    <property type="match status" value="1"/>
</dbReference>
<protein>
    <submittedName>
        <fullName evidence="5">Uncharacterized protein LOC108664394</fullName>
    </submittedName>
</protein>
<dbReference type="InterPro" id="IPR039719">
    <property type="entry name" value="FBXO28"/>
</dbReference>